<gene>
    <name evidence="2" type="ORF">BCF55_1166</name>
</gene>
<evidence type="ECO:0000256" key="1">
    <source>
        <dbReference type="SAM" id="Phobius"/>
    </source>
</evidence>
<protein>
    <submittedName>
        <fullName evidence="2">Prepilin-type N-terminal cleavage/methylation domain-containing protein</fullName>
    </submittedName>
</protein>
<dbReference type="Pfam" id="PF07963">
    <property type="entry name" value="N_methyl"/>
    <property type="match status" value="1"/>
</dbReference>
<dbReference type="RefSeq" id="WP_121011307.1">
    <property type="nucleotide sequence ID" value="NZ_RCCJ01000001.1"/>
</dbReference>
<feature type="transmembrane region" description="Helical" evidence="1">
    <location>
        <begin position="6"/>
        <end position="28"/>
    </location>
</feature>
<proteinExistence type="predicted"/>
<dbReference type="OrthoDB" id="15539at2"/>
<dbReference type="Proteomes" id="UP000267841">
    <property type="component" value="Unassembled WGS sequence"/>
</dbReference>
<keyword evidence="1" id="KW-0812">Transmembrane</keyword>
<dbReference type="NCBIfam" id="TIGR02532">
    <property type="entry name" value="IV_pilin_GFxxxE"/>
    <property type="match status" value="1"/>
</dbReference>
<sequence>MSGTSKGFTLLEVVIALTIIAVGFTTLIELVSVARSRLAEAEETFRDFLYLDGKIKRNDYQGLEVREEKLPDFPRIIETTYTYRDVFFVRYKVR</sequence>
<keyword evidence="3" id="KW-1185">Reference proteome</keyword>
<keyword evidence="1" id="KW-0472">Membrane</keyword>
<dbReference type="EMBL" id="RCCJ01000001">
    <property type="protein sequence ID" value="RLJ70879.1"/>
    <property type="molecule type" value="Genomic_DNA"/>
</dbReference>
<keyword evidence="1" id="KW-1133">Transmembrane helix</keyword>
<evidence type="ECO:0000313" key="3">
    <source>
        <dbReference type="Proteomes" id="UP000267841"/>
    </source>
</evidence>
<organism evidence="2 3">
    <name type="scientific">Hydrogenivirga caldilitoris</name>
    <dbReference type="NCBI Taxonomy" id="246264"/>
    <lineage>
        <taxon>Bacteria</taxon>
        <taxon>Pseudomonadati</taxon>
        <taxon>Aquificota</taxon>
        <taxon>Aquificia</taxon>
        <taxon>Aquificales</taxon>
        <taxon>Aquificaceae</taxon>
        <taxon>Hydrogenivirga</taxon>
    </lineage>
</organism>
<dbReference type="AlphaFoldDB" id="A0A497XS07"/>
<reference evidence="2 3" key="1">
    <citation type="submission" date="2018-10" db="EMBL/GenBank/DDBJ databases">
        <title>Genomic Encyclopedia of Archaeal and Bacterial Type Strains, Phase II (KMG-II): from individual species to whole genera.</title>
        <authorList>
            <person name="Goeker M."/>
        </authorList>
    </citation>
    <scope>NUCLEOTIDE SEQUENCE [LARGE SCALE GENOMIC DNA]</scope>
    <source>
        <strain evidence="2 3">DSM 16510</strain>
    </source>
</reference>
<accession>A0A497XS07</accession>
<comment type="caution">
    <text evidence="2">The sequence shown here is derived from an EMBL/GenBank/DDBJ whole genome shotgun (WGS) entry which is preliminary data.</text>
</comment>
<name>A0A497XS07_9AQUI</name>
<evidence type="ECO:0000313" key="2">
    <source>
        <dbReference type="EMBL" id="RLJ70879.1"/>
    </source>
</evidence>
<dbReference type="InterPro" id="IPR012902">
    <property type="entry name" value="N_methyl_site"/>
</dbReference>